<keyword evidence="3" id="KW-0472">Membrane</keyword>
<evidence type="ECO:0000256" key="3">
    <source>
        <dbReference type="SAM" id="Phobius"/>
    </source>
</evidence>
<dbReference type="Pfam" id="PF08448">
    <property type="entry name" value="PAS_4"/>
    <property type="match status" value="1"/>
</dbReference>
<reference evidence="8 9" key="1">
    <citation type="submission" date="2013-09" db="EMBL/GenBank/DDBJ databases">
        <title>Genome sequencing of Arenimonas composti.</title>
        <authorList>
            <person name="Chen F."/>
            <person name="Wang G."/>
        </authorList>
    </citation>
    <scope>NUCLEOTIDE SEQUENCE [LARGE SCALE GENOMIC DNA]</scope>
    <source>
        <strain evidence="8 9">TR7-09</strain>
    </source>
</reference>
<dbReference type="eggNOG" id="COG5001">
    <property type="taxonomic scope" value="Bacteria"/>
</dbReference>
<dbReference type="Gene3D" id="3.30.70.270">
    <property type="match status" value="1"/>
</dbReference>
<keyword evidence="9" id="KW-1185">Reference proteome</keyword>
<dbReference type="Pfam" id="PF00990">
    <property type="entry name" value="GGDEF"/>
    <property type="match status" value="1"/>
</dbReference>
<keyword evidence="3" id="KW-1133">Transmembrane helix</keyword>
<dbReference type="InterPro" id="IPR043128">
    <property type="entry name" value="Rev_trsase/Diguanyl_cyclase"/>
</dbReference>
<dbReference type="PANTHER" id="PTHR44757:SF2">
    <property type="entry name" value="BIOFILM ARCHITECTURE MAINTENANCE PROTEIN MBAA"/>
    <property type="match status" value="1"/>
</dbReference>
<evidence type="ECO:0008006" key="10">
    <source>
        <dbReference type="Google" id="ProtNLM"/>
    </source>
</evidence>
<feature type="region of interest" description="Disordered" evidence="2">
    <location>
        <begin position="32"/>
        <end position="57"/>
    </location>
</feature>
<sequence length="881" mass="95603">MKRVAGFLAGAGGWALCLVAAAGVAGALPAATAAAAPPPTPTPTPTLVIDPGELPPPADPALADTVERDPLELRALSEPEAVLAEVGTELRNAQIAGDQRRVALLYLAKQNACRVVADWDCQREAGELAAAAAAAAGDAQLQARGLIAESRARMAMRDFARSDRLLAEAERLLKESPHSELLADVMLAYSSMSYALGRHALSAQYAERGLGLLGPGEGLAMQSRLQRNRARALARLGRAIEAGRALDLATQFAERLDDPKLVAELYLEASRLARHAGDVSAQRVYGQRILTLANQLRNAQLSGLGHEVMGLAAADNREFALALRELKQAQLELRGIGLDSDELRVLRETVQLLLRTDPGSPELAPLFERYLVLDAAEAEAERTQAADEFDARLRYAERETELLRLKTEGELAAERERGLAQTNRLSRIVILLGFAILVALAGFFVTLRRSNRRLRELLAQLGERELQYRTLAENASDLVVRLRLTGERVYVSPSVRELLGHSPADLPSDLRDLAHPDDRERLNATIGQLTRDGGPLTVRYRMRHRAGHHVWLEALARRVNGPAGEPEIVYAARDISARMRVERELETAQAQLRAVADNIPAMIAHIDSQQRYTFVNGYGATIFAREGDAIGRTVRDIRGEALYSELEPHIEAVLRGERVSFEGQAEVGGRTYDFQTNYVPDFADDGSVRGFFAFTFDISRLKEAERELERQARIDGLTGLANRRHFDERLAAASARSRRSGAPLALLYLDVDHFKQINDGHGHAAGDAVLREFARRLRTNVREGDLVARIGGDEFVVLVEGPDGLAAVEAMAAKLLPALTAPMVVAAGESRGVITLPVGTSIGIGYSRGGAGGVQLLAAADRALYAAKQAGRNGSRHVAID</sequence>
<feature type="domain" description="PAC" evidence="6">
    <location>
        <begin position="536"/>
        <end position="587"/>
    </location>
</feature>
<dbReference type="InterPro" id="IPR029787">
    <property type="entry name" value="Nucleotide_cyclase"/>
</dbReference>
<gene>
    <name evidence="8" type="ORF">P873_07255</name>
</gene>
<dbReference type="FunFam" id="3.30.70.270:FF:000001">
    <property type="entry name" value="Diguanylate cyclase domain protein"/>
    <property type="match status" value="1"/>
</dbReference>
<dbReference type="InterPro" id="IPR035965">
    <property type="entry name" value="PAS-like_dom_sf"/>
</dbReference>
<dbReference type="CDD" id="cd00130">
    <property type="entry name" value="PAS"/>
    <property type="match status" value="1"/>
</dbReference>
<dbReference type="InterPro" id="IPR013656">
    <property type="entry name" value="PAS_4"/>
</dbReference>
<dbReference type="InterPro" id="IPR013655">
    <property type="entry name" value="PAS_fold_3"/>
</dbReference>
<dbReference type="NCBIfam" id="TIGR00229">
    <property type="entry name" value="sensory_box"/>
    <property type="match status" value="2"/>
</dbReference>
<feature type="domain" description="PAS" evidence="5">
    <location>
        <begin position="464"/>
        <end position="533"/>
    </location>
</feature>
<evidence type="ECO:0000313" key="8">
    <source>
        <dbReference type="EMBL" id="KFN50453.1"/>
    </source>
</evidence>
<feature type="transmembrane region" description="Helical" evidence="3">
    <location>
        <begin position="428"/>
        <end position="447"/>
    </location>
</feature>
<dbReference type="Gene3D" id="3.30.450.20">
    <property type="entry name" value="PAS domain"/>
    <property type="match status" value="2"/>
</dbReference>
<accession>A0A091BCT8</accession>
<dbReference type="PANTHER" id="PTHR44757">
    <property type="entry name" value="DIGUANYLATE CYCLASE DGCP"/>
    <property type="match status" value="1"/>
</dbReference>
<dbReference type="Proteomes" id="UP000029391">
    <property type="component" value="Unassembled WGS sequence"/>
</dbReference>
<dbReference type="PROSITE" id="PS50112">
    <property type="entry name" value="PAS"/>
    <property type="match status" value="1"/>
</dbReference>
<dbReference type="SUPFAM" id="SSF55073">
    <property type="entry name" value="Nucleotide cyclase"/>
    <property type="match status" value="1"/>
</dbReference>
<dbReference type="RefSeq" id="WP_051239462.1">
    <property type="nucleotide sequence ID" value="NZ_AUFF01000001.1"/>
</dbReference>
<organism evidence="8 9">
    <name type="scientific">Arenimonas composti TR7-09 = DSM 18010</name>
    <dbReference type="NCBI Taxonomy" id="1121013"/>
    <lineage>
        <taxon>Bacteria</taxon>
        <taxon>Pseudomonadati</taxon>
        <taxon>Pseudomonadota</taxon>
        <taxon>Gammaproteobacteria</taxon>
        <taxon>Lysobacterales</taxon>
        <taxon>Lysobacteraceae</taxon>
        <taxon>Arenimonas</taxon>
    </lineage>
</organism>
<comment type="caution">
    <text evidence="8">The sequence shown here is derived from an EMBL/GenBank/DDBJ whole genome shotgun (WGS) entry which is preliminary data.</text>
</comment>
<dbReference type="CDD" id="cd01949">
    <property type="entry name" value="GGDEF"/>
    <property type="match status" value="1"/>
</dbReference>
<dbReference type="STRING" id="1121013.GCA_000426365_00848"/>
<dbReference type="EMBL" id="AWXU01000020">
    <property type="protein sequence ID" value="KFN50453.1"/>
    <property type="molecule type" value="Genomic_DNA"/>
</dbReference>
<dbReference type="GO" id="GO:0003824">
    <property type="term" value="F:catalytic activity"/>
    <property type="evidence" value="ECO:0007669"/>
    <property type="project" value="UniProtKB-ARBA"/>
</dbReference>
<proteinExistence type="predicted"/>
<name>A0A091BCT8_9GAMM</name>
<evidence type="ECO:0000259" key="7">
    <source>
        <dbReference type="PROSITE" id="PS50887"/>
    </source>
</evidence>
<dbReference type="SMART" id="SM00091">
    <property type="entry name" value="PAS"/>
    <property type="match status" value="2"/>
</dbReference>
<feature type="domain" description="PAC" evidence="6">
    <location>
        <begin position="657"/>
        <end position="710"/>
    </location>
</feature>
<dbReference type="InterPro" id="IPR000700">
    <property type="entry name" value="PAS-assoc_C"/>
</dbReference>
<dbReference type="InterPro" id="IPR000014">
    <property type="entry name" value="PAS"/>
</dbReference>
<evidence type="ECO:0000313" key="9">
    <source>
        <dbReference type="Proteomes" id="UP000029391"/>
    </source>
</evidence>
<comment type="cofactor">
    <cofactor evidence="1">
        <name>Mg(2+)</name>
        <dbReference type="ChEBI" id="CHEBI:18420"/>
    </cofactor>
</comment>
<dbReference type="SMART" id="SM00267">
    <property type="entry name" value="GGDEF"/>
    <property type="match status" value="1"/>
</dbReference>
<evidence type="ECO:0000256" key="1">
    <source>
        <dbReference type="ARBA" id="ARBA00001946"/>
    </source>
</evidence>
<dbReference type="InterPro" id="IPR000160">
    <property type="entry name" value="GGDEF_dom"/>
</dbReference>
<keyword evidence="4" id="KW-0732">Signal</keyword>
<evidence type="ECO:0000256" key="4">
    <source>
        <dbReference type="SAM" id="SignalP"/>
    </source>
</evidence>
<keyword evidence="3" id="KW-0812">Transmembrane</keyword>
<dbReference type="NCBIfam" id="TIGR00254">
    <property type="entry name" value="GGDEF"/>
    <property type="match status" value="1"/>
</dbReference>
<dbReference type="PROSITE" id="PS50887">
    <property type="entry name" value="GGDEF"/>
    <property type="match status" value="1"/>
</dbReference>
<dbReference type="Pfam" id="PF08447">
    <property type="entry name" value="PAS_3"/>
    <property type="match status" value="1"/>
</dbReference>
<evidence type="ECO:0000259" key="6">
    <source>
        <dbReference type="PROSITE" id="PS50113"/>
    </source>
</evidence>
<dbReference type="PROSITE" id="PS50113">
    <property type="entry name" value="PAC"/>
    <property type="match status" value="2"/>
</dbReference>
<dbReference type="OrthoDB" id="9812260at2"/>
<dbReference type="SUPFAM" id="SSF55785">
    <property type="entry name" value="PYP-like sensor domain (PAS domain)"/>
    <property type="match status" value="2"/>
</dbReference>
<dbReference type="AlphaFoldDB" id="A0A091BCT8"/>
<feature type="domain" description="GGDEF" evidence="7">
    <location>
        <begin position="742"/>
        <end position="880"/>
    </location>
</feature>
<evidence type="ECO:0000259" key="5">
    <source>
        <dbReference type="PROSITE" id="PS50112"/>
    </source>
</evidence>
<protein>
    <recommendedName>
        <fullName evidence="10">Diguanylate cyclase</fullName>
    </recommendedName>
</protein>
<feature type="chain" id="PRO_5001869675" description="Diguanylate cyclase" evidence="4">
    <location>
        <begin position="36"/>
        <end position="881"/>
    </location>
</feature>
<evidence type="ECO:0000256" key="2">
    <source>
        <dbReference type="SAM" id="MobiDB-lite"/>
    </source>
</evidence>
<dbReference type="InterPro" id="IPR052155">
    <property type="entry name" value="Biofilm_reg_signaling"/>
</dbReference>
<feature type="signal peptide" evidence="4">
    <location>
        <begin position="1"/>
        <end position="35"/>
    </location>
</feature>
<dbReference type="eggNOG" id="COG3706">
    <property type="taxonomic scope" value="Bacteria"/>
</dbReference>